<keyword evidence="4" id="KW-0436">Ligase</keyword>
<comment type="caution">
    <text evidence="8">The sequence shown here is derived from an EMBL/GenBank/DDBJ whole genome shotgun (WGS) entry which is preliminary data.</text>
</comment>
<dbReference type="EMBL" id="VKHP01000076">
    <property type="protein sequence ID" value="NEU97999.1"/>
    <property type="molecule type" value="Genomic_DNA"/>
</dbReference>
<keyword evidence="6" id="KW-0067">ATP-binding</keyword>
<reference evidence="8 9" key="1">
    <citation type="journal article" date="2020" name="Arch. Microbiol.">
        <title>Bradyrhizobium uaiense sp. nov., a new highly efficient cowpea symbiont.</title>
        <authorList>
            <person name="Cabral Michel D."/>
            <person name="Azarias Guimaraes A."/>
            <person name="Martins da Costa E."/>
            <person name="Soares de Carvalho T."/>
            <person name="Balsanelli E."/>
            <person name="Willems A."/>
            <person name="Maltempi de Souza E."/>
            <person name="de Souza Moreira F.M."/>
        </authorList>
    </citation>
    <scope>NUCLEOTIDE SEQUENCE [LARGE SCALE GENOMIC DNA]</scope>
    <source>
        <strain evidence="8 9">UFLA 03-164</strain>
    </source>
</reference>
<keyword evidence="3" id="KW-0963">Cytoplasm</keyword>
<evidence type="ECO:0000256" key="2">
    <source>
        <dbReference type="ARBA" id="ARBA00004752"/>
    </source>
</evidence>
<dbReference type="PANTHER" id="PTHR43692">
    <property type="entry name" value="UDP-N-ACETYLMURAMOYLALANINE--D-GLUTAMATE LIGASE"/>
    <property type="match status" value="1"/>
</dbReference>
<dbReference type="GO" id="GO:0005524">
    <property type="term" value="F:ATP binding"/>
    <property type="evidence" value="ECO:0007669"/>
    <property type="project" value="UniProtKB-KW"/>
</dbReference>
<dbReference type="PANTHER" id="PTHR43692:SF1">
    <property type="entry name" value="UDP-N-ACETYLMURAMOYLALANINE--D-GLUTAMATE LIGASE"/>
    <property type="match status" value="1"/>
</dbReference>
<dbReference type="GO" id="GO:0008360">
    <property type="term" value="P:regulation of cell shape"/>
    <property type="evidence" value="ECO:0007669"/>
    <property type="project" value="InterPro"/>
</dbReference>
<keyword evidence="9" id="KW-1185">Reference proteome</keyword>
<dbReference type="Gene3D" id="3.90.190.20">
    <property type="entry name" value="Mur ligase, C-terminal domain"/>
    <property type="match status" value="1"/>
</dbReference>
<dbReference type="InterPro" id="IPR013221">
    <property type="entry name" value="Mur_ligase_cen"/>
</dbReference>
<feature type="domain" description="Mur ligase central" evidence="7">
    <location>
        <begin position="135"/>
        <end position="319"/>
    </location>
</feature>
<dbReference type="InterPro" id="IPR036615">
    <property type="entry name" value="Mur_ligase_C_dom_sf"/>
</dbReference>
<dbReference type="Proteomes" id="UP000468531">
    <property type="component" value="Unassembled WGS sequence"/>
</dbReference>
<dbReference type="InterPro" id="IPR005762">
    <property type="entry name" value="MurD"/>
</dbReference>
<dbReference type="SUPFAM" id="SSF53623">
    <property type="entry name" value="MurD-like peptide ligases, catalytic domain"/>
    <property type="match status" value="1"/>
</dbReference>
<dbReference type="AlphaFoldDB" id="A0A6P1BIE9"/>
<dbReference type="GO" id="GO:0051301">
    <property type="term" value="P:cell division"/>
    <property type="evidence" value="ECO:0007669"/>
    <property type="project" value="InterPro"/>
</dbReference>
<organism evidence="8 9">
    <name type="scientific">Bradyrhizobium uaiense</name>
    <dbReference type="NCBI Taxonomy" id="2594946"/>
    <lineage>
        <taxon>Bacteria</taxon>
        <taxon>Pseudomonadati</taxon>
        <taxon>Pseudomonadota</taxon>
        <taxon>Alphaproteobacteria</taxon>
        <taxon>Hyphomicrobiales</taxon>
        <taxon>Nitrobacteraceae</taxon>
        <taxon>Bradyrhizobium</taxon>
    </lineage>
</organism>
<evidence type="ECO:0000256" key="5">
    <source>
        <dbReference type="ARBA" id="ARBA00022741"/>
    </source>
</evidence>
<proteinExistence type="predicted"/>
<evidence type="ECO:0000256" key="4">
    <source>
        <dbReference type="ARBA" id="ARBA00022598"/>
    </source>
</evidence>
<comment type="subcellular location">
    <subcellularLocation>
        <location evidence="1">Cytoplasm</location>
    </subcellularLocation>
</comment>
<dbReference type="InterPro" id="IPR036565">
    <property type="entry name" value="Mur-like_cat_sf"/>
</dbReference>
<gene>
    <name evidence="8" type="ORF">FNJ47_19740</name>
</gene>
<accession>A0A6P1BIE9</accession>
<name>A0A6P1BIE9_9BRAD</name>
<dbReference type="RefSeq" id="WP_163155909.1">
    <property type="nucleotide sequence ID" value="NZ_VKHP01000076.1"/>
</dbReference>
<dbReference type="Gene3D" id="3.40.1190.10">
    <property type="entry name" value="Mur-like, catalytic domain"/>
    <property type="match status" value="1"/>
</dbReference>
<evidence type="ECO:0000313" key="8">
    <source>
        <dbReference type="EMBL" id="NEU97999.1"/>
    </source>
</evidence>
<evidence type="ECO:0000313" key="9">
    <source>
        <dbReference type="Proteomes" id="UP000468531"/>
    </source>
</evidence>
<dbReference type="SUPFAM" id="SSF53244">
    <property type="entry name" value="MurD-like peptide ligases, peptide-binding domain"/>
    <property type="match status" value="1"/>
</dbReference>
<dbReference type="GO" id="GO:0008764">
    <property type="term" value="F:UDP-N-acetylmuramoylalanine-D-glutamate ligase activity"/>
    <property type="evidence" value="ECO:0007669"/>
    <property type="project" value="InterPro"/>
</dbReference>
<keyword evidence="5" id="KW-0547">Nucleotide-binding</keyword>
<comment type="pathway">
    <text evidence="2">Cell wall biogenesis; peptidoglycan biosynthesis.</text>
</comment>
<evidence type="ECO:0000256" key="1">
    <source>
        <dbReference type="ARBA" id="ARBA00004496"/>
    </source>
</evidence>
<protein>
    <recommendedName>
        <fullName evidence="7">Mur ligase central domain-containing protein</fullName>
    </recommendedName>
</protein>
<evidence type="ECO:0000259" key="7">
    <source>
        <dbReference type="Pfam" id="PF08245"/>
    </source>
</evidence>
<evidence type="ECO:0000256" key="6">
    <source>
        <dbReference type="ARBA" id="ARBA00022840"/>
    </source>
</evidence>
<dbReference type="GO" id="GO:0005737">
    <property type="term" value="C:cytoplasm"/>
    <property type="evidence" value="ECO:0007669"/>
    <property type="project" value="UniProtKB-SubCell"/>
</dbReference>
<dbReference type="Pfam" id="PF08245">
    <property type="entry name" value="Mur_ligase_M"/>
    <property type="match status" value="1"/>
</dbReference>
<sequence>MASREFPFPTEGAAIVNISDCGREIGPSMEGLHVLIDGVDEDALALAGYLSNRGRRVTVLHAGNCARKDLRTDGGRIDFRFRGELDEIHDGGTLFVSLSTPPRDLIIDRARSKGIIISNLADTILRDVAGQTIGVTGSAGKTTTTFLLTSILRRGGMDVIGSTDYRLTPSGPGKAMLEAVASRNDMSWTVLELTSHHLNHVTISPSIGIVTNLFPDHQDWHGSFEAYRSAKQNLLRFQACGDMAVLNFDDPEVRGSFRGLGQTREIYFSTLDNITTGVVVADGHIVIRSKEGSDRICAVSELRIPYHHIPNALAAAAVAVELGVKRTTLRDGLVSFRGLPQRCQFLGMLNGVEIYDDTIGMNPRKALSGLETFSDHSLIVVSGGAVQSVSGEKRVSSSLEKADLRLFCEALQRKANGVVLFDEGGDVIEQMLAETGKGMPPVVRAKNFDAAVLEGVRAARRDARLLISPVFYNPPLNMRRFLEELVGSPTPD</sequence>
<evidence type="ECO:0000256" key="3">
    <source>
        <dbReference type="ARBA" id="ARBA00022490"/>
    </source>
</evidence>